<name>A0A2P4ZXU8_9HYPO</name>
<keyword evidence="2 3" id="KW-0040">ANK repeat</keyword>
<dbReference type="InterPro" id="IPR002110">
    <property type="entry name" value="Ankyrin_rpt"/>
</dbReference>
<evidence type="ECO:0000313" key="4">
    <source>
        <dbReference type="EMBL" id="PON29117.1"/>
    </source>
</evidence>
<dbReference type="AlphaFoldDB" id="A0A2P4ZXU8"/>
<dbReference type="InterPro" id="IPR051165">
    <property type="entry name" value="Multifunctional_ANK_Repeat"/>
</dbReference>
<feature type="repeat" description="ANK" evidence="3">
    <location>
        <begin position="253"/>
        <end position="285"/>
    </location>
</feature>
<dbReference type="PANTHER" id="PTHR24123:SF33">
    <property type="entry name" value="PROTEIN HOS4"/>
    <property type="match status" value="1"/>
</dbReference>
<evidence type="ECO:0000256" key="3">
    <source>
        <dbReference type="PROSITE-ProRule" id="PRU00023"/>
    </source>
</evidence>
<sequence>MEVDGTKPGLLDMPNEILIQIGTLLVRPGDIAALVRACRRLSNLFGDYLYRDNEKNGKGSCLMWAANLDKIETFKRAIRAGIRLQDHNYLVFVVSCSGSSRVAEVVLASPGADPMAEDTDGWTPMTLAASYGHPHIVQQLVERGANISSLTRGGWSPVNLACCHGRFGVAKLLLDGYGASMECENETGWSALRSAAAYGHTEILNYLLGRGANIKVRNNVGWTCLHSAADEGHTSAVRALLDHGANPEDTANQGWTALTLAADKGHHDTVGLLLERGVDVEQSCTNQWTALCMAADHGDVFIIKLLLDYGANVAVRAAGGLFPLSLAATNGHYPAANILIRYGADIHMTTNAGWTPLMMASDNGHAEIAKLLIDQGANLEAKSETGWTALVCAADGRHLYACKVLLGHGANVMATTLAGWTPSIRAAHSGGLRLLNLFMRVPGLDMDHLDNCGRSAFFHAAMRGHVGIVKKLLPLTQTANQRDRFGTTPIFAAARNGHRRVVELLIQAGLADFEERDFLGATLLASAQRSKKKQFVKFLKRYTQQAGIPIWLDDPAGQRTRYKYDYSACQCGICGRSSVHEEQAYVCDTCAGGLIICAECIGLGQMCEDSTHVWRAHKCCWNQHFGTAPEYRPANTNMDADADADADADEAVGVDDSDGFGANGNGEAIDAAGGEHEIGDFDISEDIDDADDVDGNDVGGNQMVTNVGNV</sequence>
<dbReference type="PRINTS" id="PR01415">
    <property type="entry name" value="ANKYRIN"/>
</dbReference>
<accession>A0A2P4ZXU8</accession>
<protein>
    <submittedName>
        <fullName evidence="4">Uncharacterized protein</fullName>
    </submittedName>
</protein>
<dbReference type="InterPro" id="IPR036770">
    <property type="entry name" value="Ankyrin_rpt-contain_sf"/>
</dbReference>
<dbReference type="SUPFAM" id="SSF48403">
    <property type="entry name" value="Ankyrin repeat"/>
    <property type="match status" value="2"/>
</dbReference>
<feature type="repeat" description="ANK" evidence="3">
    <location>
        <begin position="187"/>
        <end position="219"/>
    </location>
</feature>
<dbReference type="PROSITE" id="PS50088">
    <property type="entry name" value="ANK_REPEAT"/>
    <property type="match status" value="8"/>
</dbReference>
<comment type="caution">
    <text evidence="4">The sequence shown here is derived from an EMBL/GenBank/DDBJ whole genome shotgun (WGS) entry which is preliminary data.</text>
</comment>
<dbReference type="Gene3D" id="1.25.40.20">
    <property type="entry name" value="Ankyrin repeat-containing domain"/>
    <property type="match status" value="2"/>
</dbReference>
<dbReference type="PROSITE" id="PS50297">
    <property type="entry name" value="ANK_REP_REGION"/>
    <property type="match status" value="8"/>
</dbReference>
<keyword evidence="1" id="KW-0677">Repeat</keyword>
<dbReference type="Pfam" id="PF12796">
    <property type="entry name" value="Ank_2"/>
    <property type="match status" value="4"/>
</dbReference>
<gene>
    <name evidence="4" type="ORF">TGAM01_v202225</name>
</gene>
<evidence type="ECO:0000256" key="2">
    <source>
        <dbReference type="ARBA" id="ARBA00023043"/>
    </source>
</evidence>
<dbReference type="Proteomes" id="UP000054821">
    <property type="component" value="Unassembled WGS sequence"/>
</dbReference>
<dbReference type="EMBL" id="JPDN02000005">
    <property type="protein sequence ID" value="PON29117.1"/>
    <property type="molecule type" value="Genomic_DNA"/>
</dbReference>
<feature type="repeat" description="ANK" evidence="3">
    <location>
        <begin position="352"/>
        <end position="384"/>
    </location>
</feature>
<feature type="repeat" description="ANK" evidence="3">
    <location>
        <begin position="220"/>
        <end position="252"/>
    </location>
</feature>
<feature type="repeat" description="ANK" evidence="3">
    <location>
        <begin position="319"/>
        <end position="351"/>
    </location>
</feature>
<feature type="repeat" description="ANK" evidence="3">
    <location>
        <begin position="286"/>
        <end position="318"/>
    </location>
</feature>
<reference evidence="4 5" key="1">
    <citation type="journal article" date="2016" name="Genome Announc.">
        <title>Draft Whole-Genome Sequence of Trichoderma gamsii T6085, a Promising Biocontrol Agent of Fusarium Head Blight on Wheat.</title>
        <authorList>
            <person name="Baroncelli R."/>
            <person name="Zapparata A."/>
            <person name="Piaggeschi G."/>
            <person name="Sarrocco S."/>
            <person name="Vannacci G."/>
        </authorList>
    </citation>
    <scope>NUCLEOTIDE SEQUENCE [LARGE SCALE GENOMIC DNA]</scope>
    <source>
        <strain evidence="4 5">T6085</strain>
    </source>
</reference>
<dbReference type="GeneID" id="29987268"/>
<keyword evidence="5" id="KW-1185">Reference proteome</keyword>
<evidence type="ECO:0000256" key="1">
    <source>
        <dbReference type="ARBA" id="ARBA00022737"/>
    </source>
</evidence>
<dbReference type="SMART" id="SM00248">
    <property type="entry name" value="ANK"/>
    <property type="match status" value="12"/>
</dbReference>
<proteinExistence type="predicted"/>
<dbReference type="STRING" id="398673.A0A2P4ZXU8"/>
<dbReference type="PANTHER" id="PTHR24123">
    <property type="entry name" value="ANKYRIN REPEAT-CONTAINING"/>
    <property type="match status" value="1"/>
</dbReference>
<feature type="repeat" description="ANK" evidence="3">
    <location>
        <begin position="120"/>
        <end position="152"/>
    </location>
</feature>
<dbReference type="Pfam" id="PF00023">
    <property type="entry name" value="Ank"/>
    <property type="match status" value="1"/>
</dbReference>
<feature type="repeat" description="ANK" evidence="3">
    <location>
        <begin position="485"/>
        <end position="509"/>
    </location>
</feature>
<dbReference type="RefSeq" id="XP_018659693.1">
    <property type="nucleotide sequence ID" value="XM_018807185.1"/>
</dbReference>
<organism evidence="4 5">
    <name type="scientific">Trichoderma gamsii</name>
    <dbReference type="NCBI Taxonomy" id="398673"/>
    <lineage>
        <taxon>Eukaryota</taxon>
        <taxon>Fungi</taxon>
        <taxon>Dikarya</taxon>
        <taxon>Ascomycota</taxon>
        <taxon>Pezizomycotina</taxon>
        <taxon>Sordariomycetes</taxon>
        <taxon>Hypocreomycetidae</taxon>
        <taxon>Hypocreales</taxon>
        <taxon>Hypocreaceae</taxon>
        <taxon>Trichoderma</taxon>
    </lineage>
</organism>
<evidence type="ECO:0000313" key="5">
    <source>
        <dbReference type="Proteomes" id="UP000054821"/>
    </source>
</evidence>